<dbReference type="InterPro" id="IPR029058">
    <property type="entry name" value="AB_hydrolase_fold"/>
</dbReference>
<reference evidence="9" key="1">
    <citation type="submission" date="2016-07" db="EMBL/GenBank/DDBJ databases">
        <authorList>
            <person name="Bretaudeau A."/>
        </authorList>
    </citation>
    <scope>NUCLEOTIDE SEQUENCE</scope>
    <source>
        <strain evidence="9">Rice</strain>
        <tissue evidence="9">Whole body</tissue>
    </source>
</reference>
<evidence type="ECO:0000256" key="7">
    <source>
        <dbReference type="SAM" id="Phobius"/>
    </source>
</evidence>
<keyword evidence="7" id="KW-0812">Transmembrane</keyword>
<organism evidence="9">
    <name type="scientific">Spodoptera frugiperda</name>
    <name type="common">Fall armyworm</name>
    <dbReference type="NCBI Taxonomy" id="7108"/>
    <lineage>
        <taxon>Eukaryota</taxon>
        <taxon>Metazoa</taxon>
        <taxon>Ecdysozoa</taxon>
        <taxon>Arthropoda</taxon>
        <taxon>Hexapoda</taxon>
        <taxon>Insecta</taxon>
        <taxon>Pterygota</taxon>
        <taxon>Neoptera</taxon>
        <taxon>Endopterygota</taxon>
        <taxon>Lepidoptera</taxon>
        <taxon>Glossata</taxon>
        <taxon>Ditrysia</taxon>
        <taxon>Noctuoidea</taxon>
        <taxon>Noctuidae</taxon>
        <taxon>Amphipyrinae</taxon>
        <taxon>Spodoptera</taxon>
    </lineage>
</organism>
<dbReference type="AlphaFoldDB" id="A0A2H1VWQ8"/>
<dbReference type="SUPFAM" id="SSF50969">
    <property type="entry name" value="YVTN repeat-like/Quinoprotein amine dehydrogenase"/>
    <property type="match status" value="1"/>
</dbReference>
<evidence type="ECO:0000313" key="9">
    <source>
        <dbReference type="EMBL" id="SOQ44644.1"/>
    </source>
</evidence>
<evidence type="ECO:0000256" key="4">
    <source>
        <dbReference type="ARBA" id="ARBA00022963"/>
    </source>
</evidence>
<keyword evidence="7" id="KW-0472">Membrane</keyword>
<keyword evidence="4" id="KW-0442">Lipid degradation</keyword>
<dbReference type="Gene3D" id="2.130.10.10">
    <property type="entry name" value="YVTN repeat-like/Quinoprotein amine dehydrogenase"/>
    <property type="match status" value="2"/>
</dbReference>
<dbReference type="Pfam" id="PF00561">
    <property type="entry name" value="Abhydrolase_1"/>
    <property type="match status" value="1"/>
</dbReference>
<evidence type="ECO:0000256" key="2">
    <source>
        <dbReference type="ARBA" id="ARBA00022729"/>
    </source>
</evidence>
<dbReference type="InterPro" id="IPR001680">
    <property type="entry name" value="WD40_rpt"/>
</dbReference>
<feature type="domain" description="AB hydrolase-1" evidence="8">
    <location>
        <begin position="246"/>
        <end position="538"/>
    </location>
</feature>
<dbReference type="SMART" id="SM00320">
    <property type="entry name" value="WD40"/>
    <property type="match status" value="6"/>
</dbReference>
<keyword evidence="7" id="KW-1133">Transmembrane helix</keyword>
<protein>
    <submittedName>
        <fullName evidence="9">SFRICE_000875</fullName>
    </submittedName>
</protein>
<dbReference type="Gene3D" id="3.40.50.1820">
    <property type="entry name" value="alpha/beta hydrolase"/>
    <property type="match status" value="1"/>
</dbReference>
<dbReference type="EMBL" id="ODYU01004598">
    <property type="protein sequence ID" value="SOQ44644.1"/>
    <property type="molecule type" value="Genomic_DNA"/>
</dbReference>
<sequence>MASIALGKTRGSARLLLTKNHPVPTPAFRVGAPVNPLGSLQLRKVRCLAYRNIRIVGESGIGKGGNWASAKFDCTVDPVAGQLTAVQRVAGSIPARSNSLCDPQIVVSGLGVMCINGHLVDYLISSSIAKTKEHFIETLITHPIISSTSFVTSNAFAAAVNLVTKLPLAVSRAIGPVRLSSRISKTNNIDVVDKLIADFNAGKKNEDATMSIDSIIVKYGYPVEKHEVITEDGYVLTMFRIPSTGPAVFLMHGLLGSADDYIVAGPDSGLAYLLANQGYDVWMGNARGCKHSRRHMKLKPSNAAFWDFSWHEIGIYDLPAMIDYVLRKRNIASLRYIGHSQGTTAFFVMASEKPEYNAKISGMVALSPVAFMSKVNSPIVRLLSPGTSFLHEFSKHLGVYEFLPDNAMINALKMLICGTGPLVIILCSNIIFIIAGFDFGQLNITNLPVIFGHLPAGASIKQFAHYGQGLISEDFRKFDYGREENMVRYGGKVAPSYELEKVVAPVYLFYSEADWLAHPTDVEQLHKKLSNVVDTYKIPYDQFNHVDFVFAKEVKKLVYRKLLKRGKLLSVTGLSTVSIRMYFSSISSRLLLYDTNSWDLKKSYWCYEGILRDISWSDDSKYILQVNSKGVVEILSPADHDIRTLQHIPLKDTWSASFHRDGHRNIAIGTKSGNVMIWDTKNKNITKTFPTPCQQSCVNFVSYNAKNTSLAASMQNGDTVIYGLVSNIPVLTVKLSCSKSVSAMKFHHECRSLLGLATDEGHIVIRDITTNKDKAFFENVHASPISDIAYSLINKDVLLSTGYDKIMHVYDVRLQNVVSTIRTSYTLTSLAINSENQVALGTKNGLVLMYDLRDLTAPSKVLKGHEEEVHKVAFQPMRRKMLSADISLREEIEIHNNQSPHKNSSPIRHRTSDMFFVSDSPPRINNLDISPQGGDAKADSFLVMMGLDKSNDFEEDANKSTEFERRSDRHDIRYRQLDAEKNISKVSTPINSRNTENLGFPSPVITNGVPDDGRVSNVNLSLLKPSNSTQALAVESKAVDDLKDFIKLTLGDVADDNRNYFLHIMMALTKQKLYLEKQLSGMSEQLQNMMHIQNALVETNRKLAFEIDQLKARQAGSYL</sequence>
<evidence type="ECO:0000256" key="1">
    <source>
        <dbReference type="ARBA" id="ARBA00010701"/>
    </source>
</evidence>
<gene>
    <name evidence="9" type="ORF">SFRICE_000875</name>
</gene>
<dbReference type="InterPro" id="IPR015943">
    <property type="entry name" value="WD40/YVTN_repeat-like_dom_sf"/>
</dbReference>
<accession>A0A2H1VWQ8</accession>
<evidence type="ECO:0000256" key="5">
    <source>
        <dbReference type="ARBA" id="ARBA00023098"/>
    </source>
</evidence>
<evidence type="ECO:0000259" key="8">
    <source>
        <dbReference type="Pfam" id="PF00561"/>
    </source>
</evidence>
<dbReference type="SUPFAM" id="SSF50978">
    <property type="entry name" value="WD40 repeat-like"/>
    <property type="match status" value="1"/>
</dbReference>
<proteinExistence type="inferred from homology"/>
<keyword evidence="2" id="KW-0732">Signal</keyword>
<name>A0A2H1VWQ8_SPOFR</name>
<feature type="transmembrane region" description="Helical" evidence="7">
    <location>
        <begin position="415"/>
        <end position="437"/>
    </location>
</feature>
<dbReference type="InterPro" id="IPR036322">
    <property type="entry name" value="WD40_repeat_dom_sf"/>
</dbReference>
<evidence type="ECO:0000256" key="3">
    <source>
        <dbReference type="ARBA" id="ARBA00022801"/>
    </source>
</evidence>
<dbReference type="InterPro" id="IPR011044">
    <property type="entry name" value="Quino_amine_DH_bsu"/>
</dbReference>
<keyword evidence="3" id="KW-0378">Hydrolase</keyword>
<keyword evidence="6" id="KW-0325">Glycoprotein</keyword>
<comment type="similarity">
    <text evidence="1">Belongs to the AB hydrolase superfamily. Lipase family.</text>
</comment>
<dbReference type="SUPFAM" id="SSF53474">
    <property type="entry name" value="alpha/beta-Hydrolases"/>
    <property type="match status" value="1"/>
</dbReference>
<dbReference type="InterPro" id="IPR000073">
    <property type="entry name" value="AB_hydrolase_1"/>
</dbReference>
<keyword evidence="5" id="KW-0443">Lipid metabolism</keyword>
<evidence type="ECO:0000256" key="6">
    <source>
        <dbReference type="ARBA" id="ARBA00023180"/>
    </source>
</evidence>
<dbReference type="FunFam" id="3.40.50.1820:FF:000021">
    <property type="entry name" value="Lipase"/>
    <property type="match status" value="1"/>
</dbReference>
<dbReference type="GO" id="GO:0016042">
    <property type="term" value="P:lipid catabolic process"/>
    <property type="evidence" value="ECO:0007669"/>
    <property type="project" value="UniProtKB-KW"/>
</dbReference>
<dbReference type="PANTHER" id="PTHR11005">
    <property type="entry name" value="LYSOSOMAL ACID LIPASE-RELATED"/>
    <property type="match status" value="1"/>
</dbReference>
<dbReference type="GO" id="GO:0016787">
    <property type="term" value="F:hydrolase activity"/>
    <property type="evidence" value="ECO:0007669"/>
    <property type="project" value="UniProtKB-KW"/>
</dbReference>